<evidence type="ECO:0000259" key="2">
    <source>
        <dbReference type="Pfam" id="PF01551"/>
    </source>
</evidence>
<feature type="domain" description="M23ase beta-sheet core" evidence="2">
    <location>
        <begin position="125"/>
        <end position="221"/>
    </location>
</feature>
<evidence type="ECO:0000313" key="4">
    <source>
        <dbReference type="Proteomes" id="UP000323426"/>
    </source>
</evidence>
<dbReference type="CDD" id="cd12797">
    <property type="entry name" value="M23_peptidase"/>
    <property type="match status" value="1"/>
</dbReference>
<dbReference type="InterPro" id="IPR050570">
    <property type="entry name" value="Cell_wall_metabolism_enzyme"/>
</dbReference>
<organism evidence="3 4">
    <name type="scientific">Adhaeribacter rhizoryzae</name>
    <dbReference type="NCBI Taxonomy" id="2607907"/>
    <lineage>
        <taxon>Bacteria</taxon>
        <taxon>Pseudomonadati</taxon>
        <taxon>Bacteroidota</taxon>
        <taxon>Cytophagia</taxon>
        <taxon>Cytophagales</taxon>
        <taxon>Hymenobacteraceae</taxon>
        <taxon>Adhaeribacter</taxon>
    </lineage>
</organism>
<dbReference type="Pfam" id="PF01551">
    <property type="entry name" value="Peptidase_M23"/>
    <property type="match status" value="1"/>
</dbReference>
<dbReference type="AlphaFoldDB" id="A0A5M6D9W8"/>
<proteinExistence type="predicted"/>
<dbReference type="InterPro" id="IPR011055">
    <property type="entry name" value="Dup_hybrid_motif"/>
</dbReference>
<name>A0A5M6D9W8_9BACT</name>
<keyword evidence="1" id="KW-0732">Signal</keyword>
<dbReference type="GO" id="GO:0004222">
    <property type="term" value="F:metalloendopeptidase activity"/>
    <property type="evidence" value="ECO:0007669"/>
    <property type="project" value="TreeGrafter"/>
</dbReference>
<dbReference type="Gene3D" id="2.70.70.10">
    <property type="entry name" value="Glucose Permease (Domain IIA)"/>
    <property type="match status" value="1"/>
</dbReference>
<gene>
    <name evidence="3" type="ORF">F0145_19555</name>
</gene>
<feature type="signal peptide" evidence="1">
    <location>
        <begin position="1"/>
        <end position="22"/>
    </location>
</feature>
<dbReference type="EMBL" id="VWSF01000019">
    <property type="protein sequence ID" value="KAA5541985.1"/>
    <property type="molecule type" value="Genomic_DNA"/>
</dbReference>
<keyword evidence="4" id="KW-1185">Reference proteome</keyword>
<dbReference type="SUPFAM" id="SSF51261">
    <property type="entry name" value="Duplicated hybrid motif"/>
    <property type="match status" value="1"/>
</dbReference>
<reference evidence="3 4" key="1">
    <citation type="submission" date="2019-09" db="EMBL/GenBank/DDBJ databases">
        <title>Genome sequence and assembly of Adhaeribacter sp.</title>
        <authorList>
            <person name="Chhetri G."/>
        </authorList>
    </citation>
    <scope>NUCLEOTIDE SEQUENCE [LARGE SCALE GENOMIC DNA]</scope>
    <source>
        <strain evidence="3 4">DK36</strain>
    </source>
</reference>
<evidence type="ECO:0000313" key="3">
    <source>
        <dbReference type="EMBL" id="KAA5541985.1"/>
    </source>
</evidence>
<dbReference type="InterPro" id="IPR016047">
    <property type="entry name" value="M23ase_b-sheet_dom"/>
</dbReference>
<feature type="chain" id="PRO_5024356678" evidence="1">
    <location>
        <begin position="23"/>
        <end position="245"/>
    </location>
</feature>
<evidence type="ECO:0000256" key="1">
    <source>
        <dbReference type="SAM" id="SignalP"/>
    </source>
</evidence>
<sequence>MQQYLKYFALIFLLPAKSPLLAQGIPVGKDSVLELEISEREKWQASPLWLEKQVIQEEIKKFAYNLLRYAVTYRDIFNVLRITHWDAALIQNIPSLVPIQQAQIKNFKITSGFGYREHPINGEYRFHGGIDIPAPHGTPVYAVANVIVNRVVKFHYSLGNFIQLNHLNGFITIYGHLLRFIVFPRQVVKQGQVIGYVGQSGLSTGNHLHYILIKNGLPLDPYPFCFLMYDKFKAEKKRSYSGSSK</sequence>
<dbReference type="Proteomes" id="UP000323426">
    <property type="component" value="Unassembled WGS sequence"/>
</dbReference>
<dbReference type="PANTHER" id="PTHR21666">
    <property type="entry name" value="PEPTIDASE-RELATED"/>
    <property type="match status" value="1"/>
</dbReference>
<protein>
    <submittedName>
        <fullName evidence="3">M23 family metallopeptidase</fullName>
    </submittedName>
</protein>
<dbReference type="RefSeq" id="WP_150091124.1">
    <property type="nucleotide sequence ID" value="NZ_VWSF01000019.1"/>
</dbReference>
<accession>A0A5M6D9W8</accession>
<dbReference type="PANTHER" id="PTHR21666:SF270">
    <property type="entry name" value="MUREIN HYDROLASE ACTIVATOR ENVC"/>
    <property type="match status" value="1"/>
</dbReference>
<comment type="caution">
    <text evidence="3">The sequence shown here is derived from an EMBL/GenBank/DDBJ whole genome shotgun (WGS) entry which is preliminary data.</text>
</comment>